<evidence type="ECO:0000313" key="2">
    <source>
        <dbReference type="EMBL" id="GJE64639.1"/>
    </source>
</evidence>
<evidence type="ECO:0000256" key="1">
    <source>
        <dbReference type="SAM" id="Phobius"/>
    </source>
</evidence>
<gene>
    <name evidence="2" type="ORF">LNAOJCKE_1845</name>
</gene>
<protein>
    <submittedName>
        <fullName evidence="2">Uncharacterized protein</fullName>
    </submittedName>
</protein>
<dbReference type="Proteomes" id="UP001055039">
    <property type="component" value="Unassembled WGS sequence"/>
</dbReference>
<keyword evidence="1" id="KW-0812">Transmembrane</keyword>
<dbReference type="EMBL" id="BPRC01000005">
    <property type="protein sequence ID" value="GJE64639.1"/>
    <property type="molecule type" value="Genomic_DNA"/>
</dbReference>
<reference evidence="2" key="2">
    <citation type="submission" date="2021-08" db="EMBL/GenBank/DDBJ databases">
        <authorList>
            <person name="Tani A."/>
            <person name="Ola A."/>
            <person name="Ogura Y."/>
            <person name="Katsura K."/>
            <person name="Hayashi T."/>
        </authorList>
    </citation>
    <scope>NUCLEOTIDE SEQUENCE</scope>
    <source>
        <strain evidence="2">NBRC 15686</strain>
    </source>
</reference>
<keyword evidence="1" id="KW-0472">Membrane</keyword>
<name>A0ABQ4UC73_9HYPH</name>
<keyword evidence="3" id="KW-1185">Reference proteome</keyword>
<proteinExistence type="predicted"/>
<sequence length="92" mass="9669">MFPKLVGSLALLVAGSVLLHSWEMPRWVIATLCAIGTAATVLLIAPALERTVAPVAATPDRETPKGPAPVFEGIWDPLDHRQVLSGSSGTDL</sequence>
<dbReference type="RefSeq" id="WP_238224126.1">
    <property type="nucleotide sequence ID" value="NZ_BAAADH010000105.1"/>
</dbReference>
<comment type="caution">
    <text evidence="2">The sequence shown here is derived from an EMBL/GenBank/DDBJ whole genome shotgun (WGS) entry which is preliminary data.</text>
</comment>
<accession>A0ABQ4UC73</accession>
<reference evidence="2" key="1">
    <citation type="journal article" date="2021" name="Front. Microbiol.">
        <title>Comprehensive Comparative Genomics and Phenotyping of Methylobacterium Species.</title>
        <authorList>
            <person name="Alessa O."/>
            <person name="Ogura Y."/>
            <person name="Fujitani Y."/>
            <person name="Takami H."/>
            <person name="Hayashi T."/>
            <person name="Sahin N."/>
            <person name="Tani A."/>
        </authorList>
    </citation>
    <scope>NUCLEOTIDE SEQUENCE</scope>
    <source>
        <strain evidence="2">NBRC 15686</strain>
    </source>
</reference>
<feature type="transmembrane region" description="Helical" evidence="1">
    <location>
        <begin position="29"/>
        <end position="48"/>
    </location>
</feature>
<organism evidence="2 3">
    <name type="scientific">Methylorubrum aminovorans</name>
    <dbReference type="NCBI Taxonomy" id="269069"/>
    <lineage>
        <taxon>Bacteria</taxon>
        <taxon>Pseudomonadati</taxon>
        <taxon>Pseudomonadota</taxon>
        <taxon>Alphaproteobacteria</taxon>
        <taxon>Hyphomicrobiales</taxon>
        <taxon>Methylobacteriaceae</taxon>
        <taxon>Methylorubrum</taxon>
    </lineage>
</organism>
<evidence type="ECO:0000313" key="3">
    <source>
        <dbReference type="Proteomes" id="UP001055039"/>
    </source>
</evidence>
<keyword evidence="1" id="KW-1133">Transmembrane helix</keyword>